<comment type="similarity">
    <text evidence="3 4">In the C-terminal section; belongs to the PPC synthetase family.</text>
</comment>
<comment type="similarity">
    <text evidence="3 4">In the N-terminal section; belongs to the HFCD (homo-oligomeric flavin containing Cys decarboxylase) superfamily.</text>
</comment>
<feature type="binding site" evidence="3">
    <location>
        <position position="347"/>
    </location>
    <ligand>
        <name>CTP</name>
        <dbReference type="ChEBI" id="CHEBI:37563"/>
    </ligand>
</feature>
<comment type="cofactor">
    <cofactor evidence="3">
        <name>Mg(2+)</name>
        <dbReference type="ChEBI" id="CHEBI:18420"/>
    </cofactor>
</comment>
<dbReference type="InterPro" id="IPR007085">
    <property type="entry name" value="DNA/pantothenate-metab_flavo_C"/>
</dbReference>
<dbReference type="InterPro" id="IPR005252">
    <property type="entry name" value="CoaBC"/>
</dbReference>
<keyword evidence="1 3" id="KW-0210">Decarboxylase</keyword>
<comment type="function">
    <text evidence="3">Catalyzes two sequential steps in the biosynthesis of coenzyme A. In the first step cysteine is conjugated to 4'-phosphopantothenate to form 4-phosphopantothenoylcysteine. In the second step the latter compound is decarboxylated to form 4'-phosphopantotheine.</text>
</comment>
<feature type="active site" description="Proton donor" evidence="3">
    <location>
        <position position="157"/>
    </location>
</feature>
<keyword evidence="2 3" id="KW-0456">Lyase</keyword>
<dbReference type="Pfam" id="PF02441">
    <property type="entry name" value="Flavoprotein"/>
    <property type="match status" value="1"/>
</dbReference>
<dbReference type="NCBIfam" id="TIGR00521">
    <property type="entry name" value="coaBC_dfp"/>
    <property type="match status" value="1"/>
</dbReference>
<evidence type="ECO:0000313" key="7">
    <source>
        <dbReference type="EMBL" id="GLQ16958.1"/>
    </source>
</evidence>
<feature type="binding site" evidence="3">
    <location>
        <begin position="308"/>
        <end position="311"/>
    </location>
    <ligand>
        <name>CTP</name>
        <dbReference type="ChEBI" id="CHEBI:37563"/>
    </ligand>
</feature>
<comment type="pathway">
    <text evidence="3 4">Cofactor biosynthesis; coenzyme A biosynthesis; CoA from (R)-pantothenate: step 3/5.</text>
</comment>
<keyword evidence="8" id="KW-1185">Reference proteome</keyword>
<feature type="binding site" evidence="3">
    <location>
        <position position="343"/>
    </location>
    <ligand>
        <name>CTP</name>
        <dbReference type="ChEBI" id="CHEBI:37563"/>
    </ligand>
</feature>
<dbReference type="InterPro" id="IPR003382">
    <property type="entry name" value="Flavoprotein"/>
</dbReference>
<feature type="binding site" evidence="3">
    <location>
        <position position="280"/>
    </location>
    <ligand>
        <name>CTP</name>
        <dbReference type="ChEBI" id="CHEBI:37563"/>
    </ligand>
</feature>
<dbReference type="Gene3D" id="3.40.50.10300">
    <property type="entry name" value="CoaB-like"/>
    <property type="match status" value="1"/>
</dbReference>
<comment type="caution">
    <text evidence="7">The sequence shown here is derived from an EMBL/GenBank/DDBJ whole genome shotgun (WGS) entry which is preliminary data.</text>
</comment>
<dbReference type="Gene3D" id="3.40.50.1950">
    <property type="entry name" value="Flavin prenyltransferase-like"/>
    <property type="match status" value="1"/>
</dbReference>
<evidence type="ECO:0000256" key="1">
    <source>
        <dbReference type="ARBA" id="ARBA00022793"/>
    </source>
</evidence>
<dbReference type="PANTHER" id="PTHR14359:SF6">
    <property type="entry name" value="PHOSPHOPANTOTHENOYLCYSTEINE DECARBOXYLASE"/>
    <property type="match status" value="1"/>
</dbReference>
<reference evidence="7" key="2">
    <citation type="submission" date="2023-01" db="EMBL/GenBank/DDBJ databases">
        <title>Draft genome sequence of Maritalea porphyrae strain NBRC 107169.</title>
        <authorList>
            <person name="Sun Q."/>
            <person name="Mori K."/>
        </authorList>
    </citation>
    <scope>NUCLEOTIDE SEQUENCE</scope>
    <source>
        <strain evidence="7">NBRC 107169</strain>
    </source>
</reference>
<gene>
    <name evidence="3" type="primary">coaBC</name>
    <name evidence="7" type="ORF">GCM10007879_12070</name>
</gene>
<dbReference type="EC" id="4.1.1.36" evidence="3"/>
<keyword evidence="3 4" id="KW-0285">Flavoprotein</keyword>
<evidence type="ECO:0000256" key="3">
    <source>
        <dbReference type="HAMAP-Rule" id="MF_02225"/>
    </source>
</evidence>
<comment type="catalytic activity">
    <reaction evidence="3 4">
        <text>N-[(R)-4-phosphopantothenoyl]-L-cysteine + H(+) = (R)-4'-phosphopantetheine + CO2</text>
        <dbReference type="Rhea" id="RHEA:16793"/>
        <dbReference type="ChEBI" id="CHEBI:15378"/>
        <dbReference type="ChEBI" id="CHEBI:16526"/>
        <dbReference type="ChEBI" id="CHEBI:59458"/>
        <dbReference type="ChEBI" id="CHEBI:61723"/>
        <dbReference type="EC" id="4.1.1.36"/>
    </reaction>
</comment>
<comment type="cofactor">
    <cofactor evidence="3">
        <name>FMN</name>
        <dbReference type="ChEBI" id="CHEBI:58210"/>
    </cofactor>
    <text evidence="3">Binds 1 FMN per subunit.</text>
</comment>
<reference evidence="7" key="1">
    <citation type="journal article" date="2014" name="Int. J. Syst. Evol. Microbiol.">
        <title>Complete genome of a new Firmicutes species belonging to the dominant human colonic microbiota ('Ruminococcus bicirculans') reveals two chromosomes and a selective capacity to utilize plant glucans.</title>
        <authorList>
            <consortium name="NISC Comparative Sequencing Program"/>
            <person name="Wegmann U."/>
            <person name="Louis P."/>
            <person name="Goesmann A."/>
            <person name="Henrissat B."/>
            <person name="Duncan S.H."/>
            <person name="Flint H.J."/>
        </authorList>
    </citation>
    <scope>NUCLEOTIDE SEQUENCE</scope>
    <source>
        <strain evidence="7">NBRC 107169</strain>
    </source>
</reference>
<name>A0ABQ5UQT0_9HYPH</name>
<comment type="caution">
    <text evidence="3">Lacks conserved residue(s) required for the propagation of feature annotation.</text>
</comment>
<keyword evidence="3" id="KW-0479">Metal-binding</keyword>
<comment type="pathway">
    <text evidence="3 4">Cofactor biosynthesis; coenzyme A biosynthesis; CoA from (R)-pantothenate: step 2/5.</text>
</comment>
<evidence type="ECO:0000259" key="6">
    <source>
        <dbReference type="Pfam" id="PF04127"/>
    </source>
</evidence>
<keyword evidence="3 4" id="KW-0288">FMN</keyword>
<protein>
    <recommendedName>
        <fullName evidence="3">Coenzyme A biosynthesis bifunctional protein CoaBC</fullName>
    </recommendedName>
    <alternativeName>
        <fullName evidence="3">DNA/pantothenate metabolism flavoprotein</fullName>
    </alternativeName>
    <alternativeName>
        <fullName evidence="3">Phosphopantothenoylcysteine synthetase/decarboxylase</fullName>
        <shortName evidence="3">PPCS-PPCDC</shortName>
    </alternativeName>
    <domain>
        <recommendedName>
            <fullName evidence="3">Phosphopantothenoylcysteine decarboxylase</fullName>
            <shortName evidence="3">PPC decarboxylase</shortName>
            <shortName evidence="3">PPC-DC</shortName>
            <ecNumber evidence="3">4.1.1.36</ecNumber>
        </recommendedName>
        <alternativeName>
            <fullName evidence="3">CoaC</fullName>
        </alternativeName>
    </domain>
    <domain>
        <recommendedName>
            <fullName evidence="3">Phosphopantothenate--cysteine ligase</fullName>
            <ecNumber evidence="3">6.3.2.5</ecNumber>
        </recommendedName>
        <alternativeName>
            <fullName evidence="3">CoaB</fullName>
        </alternativeName>
        <alternativeName>
            <fullName evidence="3">Phosphopantothenoylcysteine synthetase</fullName>
            <shortName evidence="3">PPC synthetase</shortName>
            <shortName evidence="3">PPC-S</shortName>
        </alternativeName>
    </domain>
</protein>
<accession>A0ABQ5UQT0</accession>
<feature type="domain" description="Flavoprotein" evidence="5">
    <location>
        <begin position="6"/>
        <end position="177"/>
    </location>
</feature>
<evidence type="ECO:0000313" key="8">
    <source>
        <dbReference type="Proteomes" id="UP001161405"/>
    </source>
</evidence>
<dbReference type="InterPro" id="IPR036551">
    <property type="entry name" value="Flavin_trans-like"/>
</dbReference>
<evidence type="ECO:0000256" key="4">
    <source>
        <dbReference type="RuleBase" id="RU364078"/>
    </source>
</evidence>
<feature type="binding site" evidence="3">
    <location>
        <position position="329"/>
    </location>
    <ligand>
        <name>CTP</name>
        <dbReference type="ChEBI" id="CHEBI:37563"/>
    </ligand>
</feature>
<evidence type="ECO:0000259" key="5">
    <source>
        <dbReference type="Pfam" id="PF02441"/>
    </source>
</evidence>
<sequence>MLAGRKTLLIVTGGIAAFKAIDLIRLIKKAGGEVQPILTQSAQEFVTPLTAGTLAGNAALSELFDLTRESEIGHIELVRDADLVVVAPCTANFMAKMAHGLADDLASTAILARDKHVIVAPAMNVKMWEAAPTQRNLATLIDDGMQIVGPDDGEMACGEFGPGRMAEPDTIFAAIEDYFQATDDTLPLAGKRILVTSGATREPLDPVRYLTNASSGKQGTAIAAALRAAGADVEFITGVAEVPPPNGVNVTNITTAQDMYDAVHEALPCDVAIFCAAVSDWRPRQAGTEKIKKKGDGEAPSLEMVLNPDILKSVAALDPSERPELVIGFAAETENVIEHAKAKRERKGCDWLLANDVSAGTGTFGGDSNSIIFFDDQGHEVWPRMSKQEVGMALTDRIASALNSQK</sequence>
<dbReference type="HAMAP" id="MF_02225">
    <property type="entry name" value="CoaBC"/>
    <property type="match status" value="1"/>
</dbReference>
<feature type="binding site" evidence="3">
    <location>
        <position position="290"/>
    </location>
    <ligand>
        <name>CTP</name>
        <dbReference type="ChEBI" id="CHEBI:37563"/>
    </ligand>
</feature>
<keyword evidence="3" id="KW-0460">Magnesium</keyword>
<proteinExistence type="inferred from homology"/>
<feature type="region of interest" description="Phosphopantothenate--cysteine ligase" evidence="3">
    <location>
        <begin position="193"/>
        <end position="406"/>
    </location>
</feature>
<keyword evidence="3" id="KW-0511">Multifunctional enzyme</keyword>
<evidence type="ECO:0000256" key="2">
    <source>
        <dbReference type="ARBA" id="ARBA00023239"/>
    </source>
</evidence>
<dbReference type="SUPFAM" id="SSF52507">
    <property type="entry name" value="Homo-oligomeric flavin-containing Cys decarboxylases, HFCD"/>
    <property type="match status" value="1"/>
</dbReference>
<organism evidence="7 8">
    <name type="scientific">Maritalea porphyrae</name>
    <dbReference type="NCBI Taxonomy" id="880732"/>
    <lineage>
        <taxon>Bacteria</taxon>
        <taxon>Pseudomonadati</taxon>
        <taxon>Pseudomonadota</taxon>
        <taxon>Alphaproteobacteria</taxon>
        <taxon>Hyphomicrobiales</taxon>
        <taxon>Devosiaceae</taxon>
        <taxon>Maritalea</taxon>
    </lineage>
</organism>
<comment type="function">
    <text evidence="4">Catalyzes two steps in the biosynthesis of coenzyme A. In the first step cysteine is conjugated to 4'-phosphopantothenate to form 4-phosphopantothenoylcysteine, in the latter compound is decarboxylated to form 4'-phosphopantotheine.</text>
</comment>
<comment type="catalytic activity">
    <reaction evidence="3 4">
        <text>(R)-4'-phosphopantothenate + L-cysteine + CTP = N-[(R)-4-phosphopantothenoyl]-L-cysteine + CMP + diphosphate + H(+)</text>
        <dbReference type="Rhea" id="RHEA:19397"/>
        <dbReference type="ChEBI" id="CHEBI:10986"/>
        <dbReference type="ChEBI" id="CHEBI:15378"/>
        <dbReference type="ChEBI" id="CHEBI:33019"/>
        <dbReference type="ChEBI" id="CHEBI:35235"/>
        <dbReference type="ChEBI" id="CHEBI:37563"/>
        <dbReference type="ChEBI" id="CHEBI:59458"/>
        <dbReference type="ChEBI" id="CHEBI:60377"/>
        <dbReference type="EC" id="6.3.2.5"/>
    </reaction>
</comment>
<feature type="domain" description="DNA/pantothenate metabolism flavoprotein C-terminal" evidence="6">
    <location>
        <begin position="188"/>
        <end position="400"/>
    </location>
</feature>
<keyword evidence="3 4" id="KW-0436">Ligase</keyword>
<dbReference type="SUPFAM" id="SSF102645">
    <property type="entry name" value="CoaB-like"/>
    <property type="match status" value="1"/>
</dbReference>
<dbReference type="InterPro" id="IPR035929">
    <property type="entry name" value="CoaB-like_sf"/>
</dbReference>
<dbReference type="EC" id="6.3.2.5" evidence="3"/>
<dbReference type="Proteomes" id="UP001161405">
    <property type="component" value="Unassembled WGS sequence"/>
</dbReference>
<dbReference type="PANTHER" id="PTHR14359">
    <property type="entry name" value="HOMO-OLIGOMERIC FLAVIN CONTAINING CYS DECARBOXYLASE FAMILY"/>
    <property type="match status" value="1"/>
</dbReference>
<feature type="region of interest" description="Phosphopantothenoylcysteine decarboxylase" evidence="3">
    <location>
        <begin position="1"/>
        <end position="192"/>
    </location>
</feature>
<dbReference type="Pfam" id="PF04127">
    <property type="entry name" value="DFP"/>
    <property type="match status" value="1"/>
</dbReference>
<dbReference type="EMBL" id="BSNI01000002">
    <property type="protein sequence ID" value="GLQ16958.1"/>
    <property type="molecule type" value="Genomic_DNA"/>
</dbReference>